<keyword evidence="7" id="KW-0645">Protease</keyword>
<reference evidence="10" key="1">
    <citation type="journal article" date="2020" name="Fungal Divers.">
        <title>Resolving the Mortierellaceae phylogeny through synthesis of multi-gene phylogenetics and phylogenomics.</title>
        <authorList>
            <person name="Vandepol N."/>
            <person name="Liber J."/>
            <person name="Desiro A."/>
            <person name="Na H."/>
            <person name="Kennedy M."/>
            <person name="Barry K."/>
            <person name="Grigoriev I.V."/>
            <person name="Miller A.N."/>
            <person name="O'Donnell K."/>
            <person name="Stajich J.E."/>
            <person name="Bonito G."/>
        </authorList>
    </citation>
    <scope>NUCLEOTIDE SEQUENCE</scope>
    <source>
        <strain evidence="10">NRRL 2769</strain>
    </source>
</reference>
<evidence type="ECO:0000313" key="11">
    <source>
        <dbReference type="Proteomes" id="UP000703661"/>
    </source>
</evidence>
<sequence>MAGACGNGRKQLVYELIDALENTIEGQEEVAPSVQKRQRKTGGTVRLGEEADQGPMPEIKHPIPRLHLPTLDAFQHHINSPLGGTPIIITGAIDHWPARERWTDLDTICRTAGPDRLVPVEIGNQYTDEQWTQKLVTMREFIEKYITCNWRHEEEQDHQGVNEGQDDNNEDNKLEKQVGYLAQHDLFDQIPRLRRDIDIPDYCMVEPDERQGYDPPDDILLNAWFGPRGTVSPMHTDPYHNLLAQVVGRKYIRLYAPKESSKLYCFGSGSGEESTGVDGVEGEQEQKQGQEEQEKSLLGNTSQVNVECPDLSRHPLFAEAHCEKELRGIYEDLSIYAVPESCRIGSSMLLAENMYSQLIVLERQQLEGDTDQDVLDWNSAVQDAIADFAMHSHPETLDNNNGAQLSFSTFRGRRKFCRFTTIDLPETQPKYRVLVGSNCLADEVPFLVDVLPSNTEILPVRTQGFVAPITNLPSNHPIVRKSKTLKHRKSLQALVDQVDVKTMEEDVTWLSGEAPGSPFTTRSSTSKQSQEVAEWLKSQFESYGCDSVELMPYQPRFGPNVICKFKGTEHPDEHVIIGAHHDSRGSFLNPRAPGADDDGSGSSMLLQVARIIKANNLSFGRTFVIAAFSGEEQGLFGSAALSKKMKQDGTTITMMIQGDMLAYRKPGEPVQVAFPARYHTPEVSSLLRNVTELYVPNAVVGTTGACCSDHQSFWENGFPATAFFERNGPIADPKYHNSGDLVYREGYDFEQLSASTKAMLASGFEVADVQYDDQV</sequence>
<evidence type="ECO:0000256" key="8">
    <source>
        <dbReference type="SAM" id="MobiDB-lite"/>
    </source>
</evidence>
<dbReference type="GO" id="GO:0051864">
    <property type="term" value="F:histone H3K36 demethylase activity"/>
    <property type="evidence" value="ECO:0007669"/>
    <property type="project" value="TreeGrafter"/>
</dbReference>
<keyword evidence="6" id="KW-0539">Nucleus</keyword>
<protein>
    <recommendedName>
        <fullName evidence="7">Peptide hydrolase</fullName>
        <ecNumber evidence="7">3.4.-.-</ecNumber>
    </recommendedName>
</protein>
<dbReference type="SUPFAM" id="SSF53187">
    <property type="entry name" value="Zn-dependent exopeptidases"/>
    <property type="match status" value="1"/>
</dbReference>
<accession>A0A9P6SYU9</accession>
<keyword evidence="4" id="KW-0560">Oxidoreductase</keyword>
<comment type="cofactor">
    <cofactor evidence="1">
        <name>Fe(2+)</name>
        <dbReference type="ChEBI" id="CHEBI:29033"/>
    </cofactor>
</comment>
<feature type="domain" description="JmjC" evidence="9">
    <location>
        <begin position="179"/>
        <end position="361"/>
    </location>
</feature>
<proteinExistence type="inferred from homology"/>
<comment type="subcellular location">
    <subcellularLocation>
        <location evidence="2">Nucleus</location>
    </subcellularLocation>
</comment>
<gene>
    <name evidence="10" type="ORF">BGZ80_011691</name>
</gene>
<dbReference type="Pfam" id="PF13621">
    <property type="entry name" value="Cupin_8"/>
    <property type="match status" value="1"/>
</dbReference>
<feature type="region of interest" description="Disordered" evidence="8">
    <location>
        <begin position="274"/>
        <end position="300"/>
    </location>
</feature>
<evidence type="ECO:0000256" key="3">
    <source>
        <dbReference type="ARBA" id="ARBA00022723"/>
    </source>
</evidence>
<keyword evidence="5" id="KW-0408">Iron</keyword>
<keyword evidence="7" id="KW-0378">Hydrolase</keyword>
<comment type="similarity">
    <text evidence="7">Belongs to the peptidase M28 family.</text>
</comment>
<evidence type="ECO:0000256" key="5">
    <source>
        <dbReference type="ARBA" id="ARBA00023004"/>
    </source>
</evidence>
<dbReference type="PROSITE" id="PS51184">
    <property type="entry name" value="JMJC"/>
    <property type="match status" value="1"/>
</dbReference>
<dbReference type="InterPro" id="IPR007484">
    <property type="entry name" value="Peptidase_M28"/>
</dbReference>
<evidence type="ECO:0000256" key="7">
    <source>
        <dbReference type="RuleBase" id="RU361240"/>
    </source>
</evidence>
<dbReference type="GO" id="GO:0008233">
    <property type="term" value="F:peptidase activity"/>
    <property type="evidence" value="ECO:0007669"/>
    <property type="project" value="UniProtKB-KW"/>
</dbReference>
<evidence type="ECO:0000256" key="2">
    <source>
        <dbReference type="ARBA" id="ARBA00004123"/>
    </source>
</evidence>
<keyword evidence="3 7" id="KW-0479">Metal-binding</keyword>
<feature type="region of interest" description="Disordered" evidence="8">
    <location>
        <begin position="28"/>
        <end position="59"/>
    </location>
</feature>
<evidence type="ECO:0000259" key="9">
    <source>
        <dbReference type="PROSITE" id="PS51184"/>
    </source>
</evidence>
<evidence type="ECO:0000256" key="4">
    <source>
        <dbReference type="ARBA" id="ARBA00023002"/>
    </source>
</evidence>
<evidence type="ECO:0000256" key="1">
    <source>
        <dbReference type="ARBA" id="ARBA00001954"/>
    </source>
</evidence>
<comment type="caution">
    <text evidence="10">The sequence shown here is derived from an EMBL/GenBank/DDBJ whole genome shotgun (WGS) entry which is preliminary data.</text>
</comment>
<dbReference type="InterPro" id="IPR041667">
    <property type="entry name" value="Cupin_8"/>
</dbReference>
<dbReference type="Proteomes" id="UP000703661">
    <property type="component" value="Unassembled WGS sequence"/>
</dbReference>
<dbReference type="GO" id="GO:0006508">
    <property type="term" value="P:proteolysis"/>
    <property type="evidence" value="ECO:0007669"/>
    <property type="project" value="UniProtKB-KW"/>
</dbReference>
<dbReference type="Gene3D" id="3.40.630.10">
    <property type="entry name" value="Zn peptidases"/>
    <property type="match status" value="1"/>
</dbReference>
<dbReference type="GO" id="GO:0005634">
    <property type="term" value="C:nucleus"/>
    <property type="evidence" value="ECO:0007669"/>
    <property type="project" value="UniProtKB-SubCell"/>
</dbReference>
<dbReference type="PANTHER" id="PTHR12461">
    <property type="entry name" value="HYPOXIA-INDUCIBLE FACTOR 1 ALPHA INHIBITOR-RELATED"/>
    <property type="match status" value="1"/>
</dbReference>
<dbReference type="PANTHER" id="PTHR12461:SF106">
    <property type="entry name" value="BIFUNCTIONAL PEPTIDASE AND ARGINYL-HYDROXYLASE JMJD5"/>
    <property type="match status" value="1"/>
</dbReference>
<keyword evidence="11" id="KW-1185">Reference proteome</keyword>
<dbReference type="InterPro" id="IPR003347">
    <property type="entry name" value="JmjC_dom"/>
</dbReference>
<dbReference type="Gene3D" id="2.60.120.650">
    <property type="entry name" value="Cupin"/>
    <property type="match status" value="1"/>
</dbReference>
<dbReference type="EC" id="3.4.-.-" evidence="7"/>
<evidence type="ECO:0000256" key="6">
    <source>
        <dbReference type="ARBA" id="ARBA00023242"/>
    </source>
</evidence>
<keyword evidence="7" id="KW-0862">Zinc</keyword>
<organism evidence="10 11">
    <name type="scientific">Entomortierella chlamydospora</name>
    <dbReference type="NCBI Taxonomy" id="101097"/>
    <lineage>
        <taxon>Eukaryota</taxon>
        <taxon>Fungi</taxon>
        <taxon>Fungi incertae sedis</taxon>
        <taxon>Mucoromycota</taxon>
        <taxon>Mortierellomycotina</taxon>
        <taxon>Mortierellomycetes</taxon>
        <taxon>Mortierellales</taxon>
        <taxon>Mortierellaceae</taxon>
        <taxon>Entomortierella</taxon>
    </lineage>
</organism>
<dbReference type="AlphaFoldDB" id="A0A9P6SYU9"/>
<dbReference type="Pfam" id="PF04389">
    <property type="entry name" value="Peptidase_M28"/>
    <property type="match status" value="1"/>
</dbReference>
<evidence type="ECO:0000313" key="10">
    <source>
        <dbReference type="EMBL" id="KAG0012510.1"/>
    </source>
</evidence>
<feature type="compositionally biased region" description="Basic and acidic residues" evidence="8">
    <location>
        <begin position="284"/>
        <end position="295"/>
    </location>
</feature>
<dbReference type="GO" id="GO:0046872">
    <property type="term" value="F:metal ion binding"/>
    <property type="evidence" value="ECO:0007669"/>
    <property type="project" value="UniProtKB-KW"/>
</dbReference>
<dbReference type="SUPFAM" id="SSF51197">
    <property type="entry name" value="Clavaminate synthase-like"/>
    <property type="match status" value="1"/>
</dbReference>
<dbReference type="EMBL" id="JAAAID010000972">
    <property type="protein sequence ID" value="KAG0012510.1"/>
    <property type="molecule type" value="Genomic_DNA"/>
</dbReference>
<name>A0A9P6SYU9_9FUNG</name>